<gene>
    <name evidence="5" type="ORF">METZ01_LOCUS211352</name>
</gene>
<dbReference type="Pfam" id="PF22626">
    <property type="entry name" value="LysX_preATP_grasp"/>
    <property type="match status" value="1"/>
</dbReference>
<dbReference type="PANTHER" id="PTHR21621:SF0">
    <property type="entry name" value="BETA-CITRYLGLUTAMATE SYNTHASE B-RELATED"/>
    <property type="match status" value="1"/>
</dbReference>
<dbReference type="GO" id="GO:0046872">
    <property type="term" value="F:metal ion binding"/>
    <property type="evidence" value="ECO:0007669"/>
    <property type="project" value="UniProtKB-KW"/>
</dbReference>
<dbReference type="InterPro" id="IPR013815">
    <property type="entry name" value="ATP_grasp_subdomain_1"/>
</dbReference>
<keyword evidence="3" id="KW-0067">ATP-binding</keyword>
<reference evidence="5" key="1">
    <citation type="submission" date="2018-05" db="EMBL/GenBank/DDBJ databases">
        <authorList>
            <person name="Lanie J.A."/>
            <person name="Ng W.-L."/>
            <person name="Kazmierczak K.M."/>
            <person name="Andrzejewski T.M."/>
            <person name="Davidsen T.M."/>
            <person name="Wayne K.J."/>
            <person name="Tettelin H."/>
            <person name="Glass J.I."/>
            <person name="Rusch D."/>
            <person name="Podicherti R."/>
            <person name="Tsui H.-C.T."/>
            <person name="Winkler M.E."/>
        </authorList>
    </citation>
    <scope>NUCLEOTIDE SEQUENCE</scope>
</reference>
<dbReference type="PANTHER" id="PTHR21621">
    <property type="entry name" value="RIBOSOMAL PROTEIN S6 MODIFICATION PROTEIN"/>
    <property type="match status" value="1"/>
</dbReference>
<evidence type="ECO:0000256" key="3">
    <source>
        <dbReference type="ARBA" id="ARBA00022840"/>
    </source>
</evidence>
<dbReference type="InterPro" id="IPR011761">
    <property type="entry name" value="ATP-grasp"/>
</dbReference>
<dbReference type="SUPFAM" id="SSF52440">
    <property type="entry name" value="PreATP-grasp domain"/>
    <property type="match status" value="1"/>
</dbReference>
<keyword evidence="1" id="KW-0479">Metal-binding</keyword>
<evidence type="ECO:0000313" key="5">
    <source>
        <dbReference type="EMBL" id="SVB58498.1"/>
    </source>
</evidence>
<dbReference type="PROSITE" id="PS50975">
    <property type="entry name" value="ATP_GRASP"/>
    <property type="match status" value="1"/>
</dbReference>
<dbReference type="SUPFAM" id="SSF56059">
    <property type="entry name" value="Glutathione synthetase ATP-binding domain-like"/>
    <property type="match status" value="1"/>
</dbReference>
<dbReference type="InterPro" id="IPR054562">
    <property type="entry name" value="LysX/ArgX_preATP_grasp"/>
</dbReference>
<dbReference type="Gene3D" id="3.40.50.20">
    <property type="match status" value="1"/>
</dbReference>
<dbReference type="Pfam" id="PF08443">
    <property type="entry name" value="RimK"/>
    <property type="match status" value="1"/>
</dbReference>
<accession>A0A382F664</accession>
<dbReference type="GO" id="GO:0018169">
    <property type="term" value="F:ribosomal S6-glutamic acid ligase activity"/>
    <property type="evidence" value="ECO:0007669"/>
    <property type="project" value="TreeGrafter"/>
</dbReference>
<dbReference type="InterPro" id="IPR016185">
    <property type="entry name" value="PreATP-grasp_dom_sf"/>
</dbReference>
<dbReference type="EMBL" id="UINC01048223">
    <property type="protein sequence ID" value="SVB58498.1"/>
    <property type="molecule type" value="Genomic_DNA"/>
</dbReference>
<feature type="domain" description="ATP-grasp" evidence="4">
    <location>
        <begin position="91"/>
        <end position="274"/>
    </location>
</feature>
<dbReference type="GO" id="GO:0005737">
    <property type="term" value="C:cytoplasm"/>
    <property type="evidence" value="ECO:0007669"/>
    <property type="project" value="TreeGrafter"/>
</dbReference>
<dbReference type="GO" id="GO:0009432">
    <property type="term" value="P:SOS response"/>
    <property type="evidence" value="ECO:0007669"/>
    <property type="project" value="TreeGrafter"/>
</dbReference>
<sequence>MNIGIILSRIRTDEKRLIAAAKTRGLGVVPIYNTSVHFDLEHPNLEIDILLDRCADHHRAVYALKIAEDWGIPTLNTYGVAEAYGNRLLAEMALREHRVQTPAVRVAFTPESALEAMEEIGYPVVLKPVEGPSGQLISRIQDKFFAQTVLEHKKVLGTYHHSIFFIQKCIEAPGHDVRAYVVGDRTVAAISVLTNHWVTSIKDGGFIDAYPVSDELNEIAVQAVGAVGGGVLAVDLVRTRDRWQVIDLSPPTGLNEVEKVTGVNIAEHIIDYAISLVKAMKGEVASS</sequence>
<name>A0A382F664_9ZZZZ</name>
<protein>
    <recommendedName>
        <fullName evidence="4">ATP-grasp domain-containing protein</fullName>
    </recommendedName>
</protein>
<dbReference type="InterPro" id="IPR004666">
    <property type="entry name" value="Rp_bS6_RimK/Lys_biosynth_LsyX"/>
</dbReference>
<dbReference type="Gene3D" id="3.30.1490.20">
    <property type="entry name" value="ATP-grasp fold, A domain"/>
    <property type="match status" value="1"/>
</dbReference>
<dbReference type="NCBIfam" id="TIGR00768">
    <property type="entry name" value="rimK_fam"/>
    <property type="match status" value="1"/>
</dbReference>
<organism evidence="5">
    <name type="scientific">marine metagenome</name>
    <dbReference type="NCBI Taxonomy" id="408172"/>
    <lineage>
        <taxon>unclassified sequences</taxon>
        <taxon>metagenomes</taxon>
        <taxon>ecological metagenomes</taxon>
    </lineage>
</organism>
<proteinExistence type="predicted"/>
<keyword evidence="2" id="KW-0547">Nucleotide-binding</keyword>
<evidence type="ECO:0000259" key="4">
    <source>
        <dbReference type="PROSITE" id="PS50975"/>
    </source>
</evidence>
<dbReference type="InterPro" id="IPR013651">
    <property type="entry name" value="ATP-grasp_RimK-type"/>
</dbReference>
<evidence type="ECO:0000256" key="2">
    <source>
        <dbReference type="ARBA" id="ARBA00022741"/>
    </source>
</evidence>
<dbReference type="AlphaFoldDB" id="A0A382F664"/>
<dbReference type="GO" id="GO:0005524">
    <property type="term" value="F:ATP binding"/>
    <property type="evidence" value="ECO:0007669"/>
    <property type="project" value="UniProtKB-KW"/>
</dbReference>
<dbReference type="Gene3D" id="3.30.470.20">
    <property type="entry name" value="ATP-grasp fold, B domain"/>
    <property type="match status" value="1"/>
</dbReference>
<evidence type="ECO:0000256" key="1">
    <source>
        <dbReference type="ARBA" id="ARBA00022723"/>
    </source>
</evidence>